<accession>A0ACB9ZVH0</accession>
<keyword evidence="2" id="KW-1185">Reference proteome</keyword>
<evidence type="ECO:0000313" key="2">
    <source>
        <dbReference type="Proteomes" id="UP001060085"/>
    </source>
</evidence>
<protein>
    <submittedName>
        <fullName evidence="1">Uncharacterized protein</fullName>
    </submittedName>
</protein>
<proteinExistence type="predicted"/>
<dbReference type="EMBL" id="CM044707">
    <property type="protein sequence ID" value="KAI5652354.1"/>
    <property type="molecule type" value="Genomic_DNA"/>
</dbReference>
<gene>
    <name evidence="1" type="ORF">M9H77_29541</name>
</gene>
<organism evidence="1 2">
    <name type="scientific">Catharanthus roseus</name>
    <name type="common">Madagascar periwinkle</name>
    <name type="synonym">Vinca rosea</name>
    <dbReference type="NCBI Taxonomy" id="4058"/>
    <lineage>
        <taxon>Eukaryota</taxon>
        <taxon>Viridiplantae</taxon>
        <taxon>Streptophyta</taxon>
        <taxon>Embryophyta</taxon>
        <taxon>Tracheophyta</taxon>
        <taxon>Spermatophyta</taxon>
        <taxon>Magnoliopsida</taxon>
        <taxon>eudicotyledons</taxon>
        <taxon>Gunneridae</taxon>
        <taxon>Pentapetalae</taxon>
        <taxon>asterids</taxon>
        <taxon>lamiids</taxon>
        <taxon>Gentianales</taxon>
        <taxon>Apocynaceae</taxon>
        <taxon>Rauvolfioideae</taxon>
        <taxon>Vinceae</taxon>
        <taxon>Catharanthinae</taxon>
        <taxon>Catharanthus</taxon>
    </lineage>
</organism>
<sequence>MADTRNSTAAVLDTVGGSNAVAANTSLESTHVEENFKEHLPDADEIMLQAKSTRQHICAYRLENPIEDVEIPLNLEYPEFENFLEKTNSTEGSLEVKIPRLQVQLRRWNRKSKYIG</sequence>
<name>A0ACB9ZVH0_CATRO</name>
<reference evidence="2" key="1">
    <citation type="journal article" date="2023" name="Nat. Plants">
        <title>Single-cell RNA sequencing provides a high-resolution roadmap for understanding the multicellular compartmentation of specialized metabolism.</title>
        <authorList>
            <person name="Sun S."/>
            <person name="Shen X."/>
            <person name="Li Y."/>
            <person name="Li Y."/>
            <person name="Wang S."/>
            <person name="Li R."/>
            <person name="Zhang H."/>
            <person name="Shen G."/>
            <person name="Guo B."/>
            <person name="Wei J."/>
            <person name="Xu J."/>
            <person name="St-Pierre B."/>
            <person name="Chen S."/>
            <person name="Sun C."/>
        </authorList>
    </citation>
    <scope>NUCLEOTIDE SEQUENCE [LARGE SCALE GENOMIC DNA]</scope>
</reference>
<evidence type="ECO:0000313" key="1">
    <source>
        <dbReference type="EMBL" id="KAI5652354.1"/>
    </source>
</evidence>
<comment type="caution">
    <text evidence="1">The sequence shown here is derived from an EMBL/GenBank/DDBJ whole genome shotgun (WGS) entry which is preliminary data.</text>
</comment>
<dbReference type="Proteomes" id="UP001060085">
    <property type="component" value="Linkage Group LG07"/>
</dbReference>